<dbReference type="InterPro" id="IPR015341">
    <property type="entry name" value="Glyco_hydro_38_cen"/>
</dbReference>
<comment type="caution">
    <text evidence="2">The sequence shown here is derived from an EMBL/GenBank/DDBJ whole genome shotgun (WGS) entry which is preliminary data.</text>
</comment>
<dbReference type="RefSeq" id="WP_218095360.1">
    <property type="nucleotide sequence ID" value="NZ_CAJVAS010000043.1"/>
</dbReference>
<dbReference type="GO" id="GO:0004559">
    <property type="term" value="F:alpha-mannosidase activity"/>
    <property type="evidence" value="ECO:0007669"/>
    <property type="project" value="InterPro"/>
</dbReference>
<dbReference type="Pfam" id="PF17677">
    <property type="entry name" value="Glyco_hydro38C2"/>
    <property type="match status" value="1"/>
</dbReference>
<dbReference type="EC" id="3.2.1.-" evidence="2"/>
<dbReference type="CDD" id="cd10814">
    <property type="entry name" value="GH38N_AMII_SpGH38_like"/>
    <property type="match status" value="1"/>
</dbReference>
<dbReference type="PANTHER" id="PTHR46017:SF2">
    <property type="entry name" value="MANNOSYLGLYCERATE HYDROLASE"/>
    <property type="match status" value="1"/>
</dbReference>
<evidence type="ECO:0000313" key="3">
    <source>
        <dbReference type="Proteomes" id="UP000693672"/>
    </source>
</evidence>
<dbReference type="EMBL" id="CAJVAS010000043">
    <property type="protein sequence ID" value="CAG7648650.1"/>
    <property type="molecule type" value="Genomic_DNA"/>
</dbReference>
<gene>
    <name evidence="2" type="primary">mngB</name>
    <name evidence="2" type="ORF">PAESOLCIP111_05654</name>
</gene>
<organism evidence="2 3">
    <name type="scientific">Paenibacillus solanacearum</name>
    <dbReference type="NCBI Taxonomy" id="2048548"/>
    <lineage>
        <taxon>Bacteria</taxon>
        <taxon>Bacillati</taxon>
        <taxon>Bacillota</taxon>
        <taxon>Bacilli</taxon>
        <taxon>Bacillales</taxon>
        <taxon>Paenibacillaceae</taxon>
        <taxon>Paenibacillus</taxon>
    </lineage>
</organism>
<dbReference type="GO" id="GO:0009313">
    <property type="term" value="P:oligosaccharide catabolic process"/>
    <property type="evidence" value="ECO:0007669"/>
    <property type="project" value="TreeGrafter"/>
</dbReference>
<dbReference type="GO" id="GO:0006013">
    <property type="term" value="P:mannose metabolic process"/>
    <property type="evidence" value="ECO:0007669"/>
    <property type="project" value="InterPro"/>
</dbReference>
<proteinExistence type="predicted"/>
<dbReference type="SMART" id="SM00872">
    <property type="entry name" value="Alpha-mann_mid"/>
    <property type="match status" value="1"/>
</dbReference>
<dbReference type="InterPro" id="IPR011682">
    <property type="entry name" value="Glyco_hydro_38_C"/>
</dbReference>
<evidence type="ECO:0000259" key="1">
    <source>
        <dbReference type="SMART" id="SM00872"/>
    </source>
</evidence>
<name>A0A916K9Y8_9BACL</name>
<protein>
    <submittedName>
        <fullName evidence="2">Mannosylglycerate hydrolase</fullName>
        <ecNumber evidence="2">3.2.1.-</ecNumber>
    </submittedName>
</protein>
<feature type="domain" description="Glycoside hydrolase family 38 central" evidence="1">
    <location>
        <begin position="296"/>
        <end position="369"/>
    </location>
</feature>
<sequence>MTVQKTAHVISHSHWDREWYLPFEKHRIRLVELMDALIELFESDPDFRSFHLDGQTIVLEDYLQIRPDKQEIVARMVREGKLHIGPWYILQDEFLTSSEANIRNLLAGHADARKFGAVSKIGYFPDSFGNMGQAPQILMQAGIDTAVFGRGVKPVGLNNEVKGAYESAFSEMNWQSPDGSSVLGILFANWYHNGMEIPDNADEAAAYWARKMTDAEKYASTPHLLFMNGCDHQPVQTNLSEALRTARSLYPDVRFVHSSFDDYVANVKAALPSNLSTIHGELRSQRTNGWWTLANTASARVYLKQANQRVQTQLEKVAEPLAVFAMLAGHAYPQHLLAYAWKTLMQNHPHDSICGCSVDEVHREMQVRFDKSFQVAEQVASDSLQAIVSQIGTEAVFAESSIPFTVFNTSGWVRTGVVSVDLEIKRLPFAGGKRERIISELKELSLNRFVVKDASGNRLDAAVEDLGVTFGYELPKDRFRQPYMARSVRVRFLAQHVPGLGYRTFALCRDESGSAVPAIRQAEGRRMENEFLTVTVAEDGTYGIEDKRNGSVFTGLGAYENVGDVGNEYIFRAPDSDVSLTTRGLPADICVEEQTSFRTVIAIVHRWNVPASADDVLDREVAEFVPFLERKAQRSERTVPLAITTRLTLEQGVPQLHVQTSFRNEAKDHRLRVLFPTQIDAKVHYADSVFEAAERETVPAPTWTNPSHCQHMQAFVNVRDTARGLTVGTLGLNEYELLRDGQGTIAVTLLRAVRELGDWGVFHTPEAQCPGDHTLEYVLIPHGPDQDTEQSYVAAYQAQIPWTAVQGQVQPGSLPPDHQFVRWSGDGLALSAVKRCGSSEDLMLRWFNMTKRPAELRVEQIHGIERMLYRSNVLEEEGGGVRLGEPIPVRPAEIVTIGGKRP</sequence>
<dbReference type="Proteomes" id="UP000693672">
    <property type="component" value="Unassembled WGS sequence"/>
</dbReference>
<dbReference type="PANTHER" id="PTHR46017">
    <property type="entry name" value="ALPHA-MANNOSIDASE 2C1"/>
    <property type="match status" value="1"/>
</dbReference>
<dbReference type="InterPro" id="IPR000602">
    <property type="entry name" value="Glyco_hydro_38_N"/>
</dbReference>
<reference evidence="2" key="1">
    <citation type="submission" date="2021-06" db="EMBL/GenBank/DDBJ databases">
        <authorList>
            <person name="Criscuolo A."/>
        </authorList>
    </citation>
    <scope>NUCLEOTIDE SEQUENCE</scope>
    <source>
        <strain evidence="2">CIP111600</strain>
    </source>
</reference>
<accession>A0A916K9Y8</accession>
<dbReference type="Pfam" id="PF07748">
    <property type="entry name" value="Glyco_hydro_38C"/>
    <property type="match status" value="1"/>
</dbReference>
<dbReference type="Pfam" id="PF09261">
    <property type="entry name" value="Alpha-mann_mid"/>
    <property type="match status" value="1"/>
</dbReference>
<dbReference type="InterPro" id="IPR041147">
    <property type="entry name" value="GH38_C"/>
</dbReference>
<keyword evidence="3" id="KW-1185">Reference proteome</keyword>
<dbReference type="Pfam" id="PF18438">
    <property type="entry name" value="Glyco_hydro_38"/>
    <property type="match status" value="1"/>
</dbReference>
<dbReference type="InterPro" id="IPR041509">
    <property type="entry name" value="GH38_beta-1"/>
</dbReference>
<keyword evidence="2" id="KW-0378">Hydrolase</keyword>
<dbReference type="AlphaFoldDB" id="A0A916K9Y8"/>
<dbReference type="Pfam" id="PF01074">
    <property type="entry name" value="Glyco_hydro_38N"/>
    <property type="match status" value="1"/>
</dbReference>
<evidence type="ECO:0000313" key="2">
    <source>
        <dbReference type="EMBL" id="CAG7648650.1"/>
    </source>
</evidence>
<keyword evidence="2" id="KW-0326">Glycosidase</keyword>